<dbReference type="SUPFAM" id="SSF81324">
    <property type="entry name" value="Voltage-gated potassium channels"/>
    <property type="match status" value="1"/>
</dbReference>
<dbReference type="GO" id="GO:0005886">
    <property type="term" value="C:plasma membrane"/>
    <property type="evidence" value="ECO:0007669"/>
    <property type="project" value="TreeGrafter"/>
</dbReference>
<evidence type="ECO:0000256" key="4">
    <source>
        <dbReference type="ARBA" id="ARBA00022989"/>
    </source>
</evidence>
<dbReference type="OrthoDB" id="297496at2759"/>
<dbReference type="PANTHER" id="PTHR11003">
    <property type="entry name" value="POTASSIUM CHANNEL, SUBFAMILY K"/>
    <property type="match status" value="1"/>
</dbReference>
<dbReference type="AlphaFoldDB" id="A0A0R3TDN6"/>
<feature type="transmembrane region" description="Helical" evidence="8">
    <location>
        <begin position="50"/>
        <end position="72"/>
    </location>
</feature>
<reference evidence="12" key="1">
    <citation type="submission" date="2017-02" db="UniProtKB">
        <authorList>
            <consortium name="WormBaseParasite"/>
        </authorList>
    </citation>
    <scope>IDENTIFICATION</scope>
</reference>
<dbReference type="InterPro" id="IPR013099">
    <property type="entry name" value="K_chnl_dom"/>
</dbReference>
<evidence type="ECO:0000259" key="9">
    <source>
        <dbReference type="Pfam" id="PF07885"/>
    </source>
</evidence>
<dbReference type="WBParaSite" id="HNAJ_0000517501-mRNA-1">
    <property type="protein sequence ID" value="HNAJ_0000517501-mRNA-1"/>
    <property type="gene ID" value="HNAJ_0000517501"/>
</dbReference>
<evidence type="ECO:0000256" key="7">
    <source>
        <dbReference type="ARBA" id="ARBA00023303"/>
    </source>
</evidence>
<gene>
    <name evidence="10" type="ORF">HNAJ_LOCUS5173</name>
</gene>
<keyword evidence="11" id="KW-1185">Reference proteome</keyword>
<keyword evidence="2" id="KW-0813">Transport</keyword>
<organism evidence="12">
    <name type="scientific">Rodentolepis nana</name>
    <name type="common">Dwarf tapeworm</name>
    <name type="synonym">Hymenolepis nana</name>
    <dbReference type="NCBI Taxonomy" id="102285"/>
    <lineage>
        <taxon>Eukaryota</taxon>
        <taxon>Metazoa</taxon>
        <taxon>Spiralia</taxon>
        <taxon>Lophotrochozoa</taxon>
        <taxon>Platyhelminthes</taxon>
        <taxon>Cestoda</taxon>
        <taxon>Eucestoda</taxon>
        <taxon>Cyclophyllidea</taxon>
        <taxon>Hymenolepididae</taxon>
        <taxon>Rodentolepis</taxon>
    </lineage>
</organism>
<keyword evidence="5" id="KW-0406">Ion transport</keyword>
<evidence type="ECO:0000256" key="5">
    <source>
        <dbReference type="ARBA" id="ARBA00023065"/>
    </source>
</evidence>
<dbReference type="Proteomes" id="UP000278807">
    <property type="component" value="Unassembled WGS sequence"/>
</dbReference>
<protein>
    <submittedName>
        <fullName evidence="12">Ion_trans_2 domain-containing protein</fullName>
    </submittedName>
</protein>
<feature type="domain" description="Potassium channel" evidence="9">
    <location>
        <begin position="147"/>
        <end position="206"/>
    </location>
</feature>
<dbReference type="GO" id="GO:0030322">
    <property type="term" value="P:stabilization of membrane potential"/>
    <property type="evidence" value="ECO:0007669"/>
    <property type="project" value="TreeGrafter"/>
</dbReference>
<name>A0A0R3TDN6_RODNA</name>
<dbReference type="PANTHER" id="PTHR11003:SF334">
    <property type="entry name" value="FI03418P"/>
    <property type="match status" value="1"/>
</dbReference>
<dbReference type="STRING" id="102285.A0A0R3TDN6"/>
<evidence type="ECO:0000256" key="1">
    <source>
        <dbReference type="ARBA" id="ARBA00004141"/>
    </source>
</evidence>
<dbReference type="Gene3D" id="1.10.287.70">
    <property type="match status" value="1"/>
</dbReference>
<keyword evidence="3 8" id="KW-0812">Transmembrane</keyword>
<evidence type="ECO:0000256" key="2">
    <source>
        <dbReference type="ARBA" id="ARBA00022448"/>
    </source>
</evidence>
<sequence>MLGASNNYDYGFEATLSIGVHDAEGKPVDKIFEDNYSRDITRCCQKTIKILTSSVGILILLCLYLLAGAWVFQYLERGNELEACYATYARYRDKLNTSVIRATGIVDSGLSKEVVASQLESALIDFAETLFALDFPPSRNCTKITEPLGSKWNWVSALYFCATVVTTIGYGHVAPATQWGRLVCMFYCILGIPLILIYLGSIGQMLAYLFRFIYVNICCCRCFRDIKIRRRNKRQLLLRRLQEDLRRHMEMKARLNGEPLPPPKVSCFIPVFFRDDNIIHSTYGQIFIKGIIFTKYWLM</sequence>
<evidence type="ECO:0000256" key="8">
    <source>
        <dbReference type="SAM" id="Phobius"/>
    </source>
</evidence>
<feature type="transmembrane region" description="Helical" evidence="8">
    <location>
        <begin position="152"/>
        <end position="170"/>
    </location>
</feature>
<keyword evidence="6 8" id="KW-0472">Membrane</keyword>
<evidence type="ECO:0000313" key="11">
    <source>
        <dbReference type="Proteomes" id="UP000278807"/>
    </source>
</evidence>
<reference evidence="10 11" key="2">
    <citation type="submission" date="2018-11" db="EMBL/GenBank/DDBJ databases">
        <authorList>
            <consortium name="Pathogen Informatics"/>
        </authorList>
    </citation>
    <scope>NUCLEOTIDE SEQUENCE [LARGE SCALE GENOMIC DNA]</scope>
</reference>
<evidence type="ECO:0000256" key="3">
    <source>
        <dbReference type="ARBA" id="ARBA00022692"/>
    </source>
</evidence>
<keyword evidence="4 8" id="KW-1133">Transmembrane helix</keyword>
<dbReference type="GO" id="GO:0015271">
    <property type="term" value="F:outward rectifier potassium channel activity"/>
    <property type="evidence" value="ECO:0007669"/>
    <property type="project" value="TreeGrafter"/>
</dbReference>
<feature type="transmembrane region" description="Helical" evidence="8">
    <location>
        <begin position="182"/>
        <end position="199"/>
    </location>
</feature>
<keyword evidence="7" id="KW-0407">Ion channel</keyword>
<dbReference type="Pfam" id="PF07885">
    <property type="entry name" value="Ion_trans_2"/>
    <property type="match status" value="1"/>
</dbReference>
<accession>A0A0R3TDN6</accession>
<dbReference type="GO" id="GO:0022841">
    <property type="term" value="F:potassium ion leak channel activity"/>
    <property type="evidence" value="ECO:0007669"/>
    <property type="project" value="TreeGrafter"/>
</dbReference>
<evidence type="ECO:0000313" key="12">
    <source>
        <dbReference type="WBParaSite" id="HNAJ_0000517501-mRNA-1"/>
    </source>
</evidence>
<evidence type="ECO:0000256" key="6">
    <source>
        <dbReference type="ARBA" id="ARBA00023136"/>
    </source>
</evidence>
<proteinExistence type="predicted"/>
<dbReference type="InterPro" id="IPR003280">
    <property type="entry name" value="2pore_dom_K_chnl"/>
</dbReference>
<evidence type="ECO:0000313" key="10">
    <source>
        <dbReference type="EMBL" id="VDO01033.1"/>
    </source>
</evidence>
<comment type="subcellular location">
    <subcellularLocation>
        <location evidence="1">Membrane</location>
        <topology evidence="1">Multi-pass membrane protein</topology>
    </subcellularLocation>
</comment>
<dbReference type="EMBL" id="UZAE01004159">
    <property type="protein sequence ID" value="VDO01033.1"/>
    <property type="molecule type" value="Genomic_DNA"/>
</dbReference>